<accession>A0A2T3MU20</accession>
<protein>
    <submittedName>
        <fullName evidence="1">Uncharacterized protein</fullName>
    </submittedName>
</protein>
<comment type="caution">
    <text evidence="1">The sequence shown here is derived from an EMBL/GenBank/DDBJ whole genome shotgun (WGS) entry which is preliminary data.</text>
</comment>
<gene>
    <name evidence="1" type="ORF">C9J01_29035</name>
</gene>
<name>A0A2T3MU20_9GAMM</name>
<evidence type="ECO:0000313" key="1">
    <source>
        <dbReference type="EMBL" id="PSW03461.1"/>
    </source>
</evidence>
<sequence length="80" mass="9013">MMNDLLRSMVPDSQLYEILMGVIWASSTGSWHRIWKADGCCKPRKGSANKVVSRLDVMDTEWIPSGIRMIAVRMSRTALG</sequence>
<organism evidence="1 2">
    <name type="scientific">Photobacterium rosenbergii</name>
    <dbReference type="NCBI Taxonomy" id="294936"/>
    <lineage>
        <taxon>Bacteria</taxon>
        <taxon>Pseudomonadati</taxon>
        <taxon>Pseudomonadota</taxon>
        <taxon>Gammaproteobacteria</taxon>
        <taxon>Vibrionales</taxon>
        <taxon>Vibrionaceae</taxon>
        <taxon>Photobacterium</taxon>
    </lineage>
</organism>
<dbReference type="Proteomes" id="UP000241346">
    <property type="component" value="Unassembled WGS sequence"/>
</dbReference>
<proteinExistence type="predicted"/>
<dbReference type="EMBL" id="PYMB01000050">
    <property type="protein sequence ID" value="PSW03461.1"/>
    <property type="molecule type" value="Genomic_DNA"/>
</dbReference>
<dbReference type="AlphaFoldDB" id="A0A2T3MU20"/>
<evidence type="ECO:0000313" key="2">
    <source>
        <dbReference type="Proteomes" id="UP000241346"/>
    </source>
</evidence>
<reference evidence="1 2" key="1">
    <citation type="submission" date="2018-03" db="EMBL/GenBank/DDBJ databases">
        <title>Whole genome sequencing of Histamine producing bacteria.</title>
        <authorList>
            <person name="Butler K."/>
        </authorList>
    </citation>
    <scope>NUCLEOTIDE SEQUENCE [LARGE SCALE GENOMIC DNA]</scope>
    <source>
        <strain evidence="1 2">DSM 19138</strain>
    </source>
</reference>